<dbReference type="SUPFAM" id="SSF56801">
    <property type="entry name" value="Acetyl-CoA synthetase-like"/>
    <property type="match status" value="1"/>
</dbReference>
<sequence length="820" mass="93122">MQYDPERRLVLPQPKASESVALIHKGEEISYRELVDNINSYASLFEPLFGKPVAIVSENRPEWIYALYSIWSRGGTAVPIDFLIEEQDLLYILQEVKPAVVFCSDHTEEKIRRVAKDLELINFDRLVLPKPNVHAIYRELSEIALILYTSGTTGNPKGVMLSFKNLLSNIDAIKELNLVGSKDRTLAILPFHHSYPLMTTILVPLSIGASVVFLEKLSSDELLNTMRDYKPTVLVGVPRLYQMLEAKLRERLFSNLLGRTLYYLSIPLPFARKRLFSPIHKAFGGRLRFMVSGGAKLPLKTAKFFSRLGFKVIEGYGLTETSPIVSFNPPNRIKLGSVGIPIKGVSVKIDEDGQILVKGPNVMVGYYNKPEDTHKVFKEGYLMTGDLGYMDTEGYLYITGRIKEIIVLSGGKKVDPEEMESSLLESSKGLIKEVGILEIDGSLHALIVVNEEKLKELGIVNIEEYIKWKVLDPFNRSLPEWKRVVGYKLIKEELPKTRLGKLKRYKLLEIYKSTQEKKERRELKGPYVDALSSIIQSLTGKKPYADDHLEIDLGLDSLGKVELLAFIHSTFGLQITEEELSTLMRFEDLIRYIENHSVKKDTSSVDWGKILQESKPFHVESHPRFISIGRLILKVIFKLYNRLEVSFEENLPSGGFILAPNHASYLDGFVLLSALPEDVAKRTYFLGEEEYFRGSLRSLFARFAHVITVNLQKDLQGSLQKTAWLLKLGKTVVIFPEGARTRDGRLLPFKKGFAILSKELSVPVVPVVIEGTFKAMPIGSFFPKPYKIRVRFLRKIEPNGKSYEEIVQETKKAIEDVYRV</sequence>
<dbReference type="GO" id="GO:0004467">
    <property type="term" value="F:long-chain fatty acid-CoA ligase activity"/>
    <property type="evidence" value="ECO:0007669"/>
    <property type="project" value="UniProtKB-EC"/>
</dbReference>
<dbReference type="STRING" id="381751.SAMN05444391_0256"/>
<dbReference type="Pfam" id="PF01553">
    <property type="entry name" value="Acyltransferase"/>
    <property type="match status" value="1"/>
</dbReference>
<dbReference type="Pfam" id="PF23562">
    <property type="entry name" value="AMP-binding_C_3"/>
    <property type="match status" value="1"/>
</dbReference>
<dbReference type="EMBL" id="LT670846">
    <property type="protein sequence ID" value="SHK20171.1"/>
    <property type="molecule type" value="Genomic_DNA"/>
</dbReference>
<keyword evidence="4" id="KW-1185">Reference proteome</keyword>
<comment type="catalytic activity">
    <reaction evidence="1">
        <text>a long-chain fatty acid + ATP + CoA = a long-chain fatty acyl-CoA + AMP + diphosphate</text>
        <dbReference type="Rhea" id="RHEA:15421"/>
        <dbReference type="ChEBI" id="CHEBI:30616"/>
        <dbReference type="ChEBI" id="CHEBI:33019"/>
        <dbReference type="ChEBI" id="CHEBI:57287"/>
        <dbReference type="ChEBI" id="CHEBI:57560"/>
        <dbReference type="ChEBI" id="CHEBI:83139"/>
        <dbReference type="ChEBI" id="CHEBI:456215"/>
        <dbReference type="EC" id="6.2.1.3"/>
    </reaction>
    <physiologicalReaction direction="left-to-right" evidence="1">
        <dbReference type="Rhea" id="RHEA:15422"/>
    </physiologicalReaction>
</comment>
<evidence type="ECO:0000313" key="3">
    <source>
        <dbReference type="EMBL" id="SHK20171.1"/>
    </source>
</evidence>
<dbReference type="AlphaFoldDB" id="A0A1M6QIU9"/>
<dbReference type="CDD" id="cd07989">
    <property type="entry name" value="LPLAT_AGPAT-like"/>
    <property type="match status" value="1"/>
</dbReference>
<dbReference type="InterPro" id="IPR000873">
    <property type="entry name" value="AMP-dep_synth/lig_dom"/>
</dbReference>
<proteinExistence type="predicted"/>
<dbReference type="InterPro" id="IPR045851">
    <property type="entry name" value="AMP-bd_C_sf"/>
</dbReference>
<dbReference type="Gene3D" id="1.10.1200.10">
    <property type="entry name" value="ACP-like"/>
    <property type="match status" value="1"/>
</dbReference>
<dbReference type="RefSeq" id="WP_079653448.1">
    <property type="nucleotide sequence ID" value="NZ_LT670846.1"/>
</dbReference>
<evidence type="ECO:0000313" key="4">
    <source>
        <dbReference type="Proteomes" id="UP000189810"/>
    </source>
</evidence>
<dbReference type="SUPFAM" id="SSF69593">
    <property type="entry name" value="Glycerol-3-phosphate (1)-acyltransferase"/>
    <property type="match status" value="1"/>
</dbReference>
<dbReference type="InterPro" id="IPR002123">
    <property type="entry name" value="Plipid/glycerol_acylTrfase"/>
</dbReference>
<evidence type="ECO:0000259" key="2">
    <source>
        <dbReference type="PROSITE" id="PS50075"/>
    </source>
</evidence>
<dbReference type="PANTHER" id="PTHR43272">
    <property type="entry name" value="LONG-CHAIN-FATTY-ACID--COA LIGASE"/>
    <property type="match status" value="1"/>
</dbReference>
<dbReference type="GO" id="GO:0016020">
    <property type="term" value="C:membrane"/>
    <property type="evidence" value="ECO:0007669"/>
    <property type="project" value="TreeGrafter"/>
</dbReference>
<evidence type="ECO:0000256" key="1">
    <source>
        <dbReference type="ARBA" id="ARBA00024484"/>
    </source>
</evidence>
<dbReference type="OrthoDB" id="9778383at2"/>
<dbReference type="PANTHER" id="PTHR43272:SF52">
    <property type="entry name" value="AMP-DEPENDENT SYNTHETASE_LIGASE DOMAIN-CONTAINING PROTEIN"/>
    <property type="match status" value="1"/>
</dbReference>
<dbReference type="PROSITE" id="PS00455">
    <property type="entry name" value="AMP_BINDING"/>
    <property type="match status" value="1"/>
</dbReference>
<dbReference type="Pfam" id="PF00501">
    <property type="entry name" value="AMP-binding"/>
    <property type="match status" value="1"/>
</dbReference>
<dbReference type="PROSITE" id="PS50075">
    <property type="entry name" value="CARRIER"/>
    <property type="match status" value="1"/>
</dbReference>
<organism evidence="3 4">
    <name type="scientific">Thermocrinis minervae</name>
    <dbReference type="NCBI Taxonomy" id="381751"/>
    <lineage>
        <taxon>Bacteria</taxon>
        <taxon>Pseudomonadati</taxon>
        <taxon>Aquificota</taxon>
        <taxon>Aquificia</taxon>
        <taxon>Aquificales</taxon>
        <taxon>Aquificaceae</taxon>
        <taxon>Thermocrinis</taxon>
    </lineage>
</organism>
<dbReference type="Gene3D" id="3.30.300.30">
    <property type="match status" value="1"/>
</dbReference>
<protein>
    <submittedName>
        <fullName evidence="3">Long-chain acyl-CoA synthetase</fullName>
    </submittedName>
</protein>
<name>A0A1M6QIU9_9AQUI</name>
<dbReference type="Proteomes" id="UP000189810">
    <property type="component" value="Chromosome I"/>
</dbReference>
<feature type="domain" description="Carrier" evidence="2">
    <location>
        <begin position="522"/>
        <end position="597"/>
    </location>
</feature>
<dbReference type="InterPro" id="IPR042099">
    <property type="entry name" value="ANL_N_sf"/>
</dbReference>
<dbReference type="SUPFAM" id="SSF47336">
    <property type="entry name" value="ACP-like"/>
    <property type="match status" value="1"/>
</dbReference>
<dbReference type="InterPro" id="IPR020845">
    <property type="entry name" value="AMP-binding_CS"/>
</dbReference>
<dbReference type="Gene3D" id="3.40.50.12780">
    <property type="entry name" value="N-terminal domain of ligase-like"/>
    <property type="match status" value="1"/>
</dbReference>
<gene>
    <name evidence="3" type="ORF">SAMN05444391_0256</name>
</gene>
<dbReference type="InterPro" id="IPR009081">
    <property type="entry name" value="PP-bd_ACP"/>
</dbReference>
<dbReference type="SMART" id="SM00563">
    <property type="entry name" value="PlsC"/>
    <property type="match status" value="1"/>
</dbReference>
<dbReference type="InterPro" id="IPR036736">
    <property type="entry name" value="ACP-like_sf"/>
</dbReference>
<reference evidence="3 4" key="1">
    <citation type="submission" date="2016-11" db="EMBL/GenBank/DDBJ databases">
        <authorList>
            <person name="Jaros S."/>
            <person name="Januszkiewicz K."/>
            <person name="Wedrychowicz H."/>
        </authorList>
    </citation>
    <scope>NUCLEOTIDE SEQUENCE [LARGE SCALE GENOMIC DNA]</scope>
    <source>
        <strain evidence="3 4">DSM 19557</strain>
    </source>
</reference>
<accession>A0A1M6QIU9</accession>
<dbReference type="GO" id="GO:0016746">
    <property type="term" value="F:acyltransferase activity"/>
    <property type="evidence" value="ECO:0007669"/>
    <property type="project" value="InterPro"/>
</dbReference>
<dbReference type="Pfam" id="PF00550">
    <property type="entry name" value="PP-binding"/>
    <property type="match status" value="1"/>
</dbReference>